<accession>A0A2I1FM98</accession>
<gene>
    <name evidence="1" type="ORF">RhiirA1_477253</name>
</gene>
<dbReference type="EMBL" id="LLXH01003226">
    <property type="protein sequence ID" value="PKC54476.1"/>
    <property type="molecule type" value="Genomic_DNA"/>
</dbReference>
<dbReference type="VEuPathDB" id="FungiDB:RhiirFUN_004535"/>
<dbReference type="Proteomes" id="UP000232688">
    <property type="component" value="Unassembled WGS sequence"/>
</dbReference>
<comment type="caution">
    <text evidence="1">The sequence shown here is derived from an EMBL/GenBank/DDBJ whole genome shotgun (WGS) entry which is preliminary data.</text>
</comment>
<protein>
    <submittedName>
        <fullName evidence="1">Uncharacterized protein</fullName>
    </submittedName>
</protein>
<reference evidence="1 2" key="1">
    <citation type="submission" date="2017-10" db="EMBL/GenBank/DDBJ databases">
        <title>Extensive intraspecific genome diversity in a model arbuscular mycorrhizal fungus.</title>
        <authorList>
            <person name="Chen E.C.H."/>
            <person name="Morin E."/>
            <person name="Baudet D."/>
            <person name="Noel J."/>
            <person name="Ndikumana S."/>
            <person name="Charron P."/>
            <person name="St-Onge C."/>
            <person name="Giorgi J."/>
            <person name="Grigoriev I.V."/>
            <person name="Roux C."/>
            <person name="Martin F.M."/>
            <person name="Corradi N."/>
        </authorList>
    </citation>
    <scope>NUCLEOTIDE SEQUENCE [LARGE SCALE GENOMIC DNA]</scope>
    <source>
        <strain evidence="1 2">A1</strain>
    </source>
</reference>
<sequence>MAYLIENTYGPEFVTSNIHLALHIPNCCRDYSPIYSYWLFPFERLNGYIGSYPNSNRQIEPELMKIILKNTLVDYYLTSRWSSGLFDESLCLLIPKKAVGSLALTEEREELQHFLSMRHNTSIFSKIYGTEKLPGQMLKPSYFKVIMPLELCRFLYEWYSILYEKE</sequence>
<name>A0A2I1FM98_9GLOM</name>
<proteinExistence type="predicted"/>
<dbReference type="PANTHER" id="PTHR46579">
    <property type="entry name" value="F5/8 TYPE C DOMAIN-CONTAINING PROTEIN-RELATED"/>
    <property type="match status" value="1"/>
</dbReference>
<organism evidence="1 2">
    <name type="scientific">Rhizophagus irregularis</name>
    <dbReference type="NCBI Taxonomy" id="588596"/>
    <lineage>
        <taxon>Eukaryota</taxon>
        <taxon>Fungi</taxon>
        <taxon>Fungi incertae sedis</taxon>
        <taxon>Mucoromycota</taxon>
        <taxon>Glomeromycotina</taxon>
        <taxon>Glomeromycetes</taxon>
        <taxon>Glomerales</taxon>
        <taxon>Glomeraceae</taxon>
        <taxon>Rhizophagus</taxon>
    </lineage>
</organism>
<dbReference type="PANTHER" id="PTHR46579:SF1">
    <property type="entry name" value="F5_8 TYPE C DOMAIN-CONTAINING PROTEIN"/>
    <property type="match status" value="1"/>
</dbReference>
<evidence type="ECO:0000313" key="1">
    <source>
        <dbReference type="EMBL" id="PKC54476.1"/>
    </source>
</evidence>
<reference evidence="1 2" key="2">
    <citation type="submission" date="2017-10" db="EMBL/GenBank/DDBJ databases">
        <title>Genome analyses suggest a sexual origin of heterokaryosis in a supposedly ancient asexual fungus.</title>
        <authorList>
            <person name="Corradi N."/>
            <person name="Sedzielewska K."/>
            <person name="Noel J."/>
            <person name="Charron P."/>
            <person name="Farinelli L."/>
            <person name="Marton T."/>
            <person name="Kruger M."/>
            <person name="Pelin A."/>
            <person name="Brachmann A."/>
            <person name="Corradi N."/>
        </authorList>
    </citation>
    <scope>NUCLEOTIDE SEQUENCE [LARGE SCALE GENOMIC DNA]</scope>
    <source>
        <strain evidence="1 2">A1</strain>
    </source>
</reference>
<evidence type="ECO:0000313" key="2">
    <source>
        <dbReference type="Proteomes" id="UP000232688"/>
    </source>
</evidence>
<dbReference type="AlphaFoldDB" id="A0A2I1FM98"/>
<dbReference type="OrthoDB" id="2304573at2759"/>
<dbReference type="VEuPathDB" id="FungiDB:RhiirA1_477253"/>